<dbReference type="EMBL" id="OUUW01000009">
    <property type="protein sequence ID" value="SPP85214.1"/>
    <property type="molecule type" value="Genomic_DNA"/>
</dbReference>
<dbReference type="Pfam" id="PF16013">
    <property type="entry name" value="DUF4781"/>
    <property type="match status" value="1"/>
</dbReference>
<dbReference type="AlphaFoldDB" id="A0A3B0JSX3"/>
<evidence type="ECO:0000313" key="2">
    <source>
        <dbReference type="EMBL" id="SPP85214.1"/>
    </source>
</evidence>
<protein>
    <recommendedName>
        <fullName evidence="1">DUF4781 domain-containing protein</fullName>
    </recommendedName>
</protein>
<dbReference type="PANTHER" id="PTHR21115">
    <property type="entry name" value="GH06117P-RELATED"/>
    <property type="match status" value="1"/>
</dbReference>
<dbReference type="OMA" id="TNYSCHP"/>
<organism evidence="2 3">
    <name type="scientific">Drosophila guanche</name>
    <name type="common">Fruit fly</name>
    <dbReference type="NCBI Taxonomy" id="7266"/>
    <lineage>
        <taxon>Eukaryota</taxon>
        <taxon>Metazoa</taxon>
        <taxon>Ecdysozoa</taxon>
        <taxon>Arthropoda</taxon>
        <taxon>Hexapoda</taxon>
        <taxon>Insecta</taxon>
        <taxon>Pterygota</taxon>
        <taxon>Neoptera</taxon>
        <taxon>Endopterygota</taxon>
        <taxon>Diptera</taxon>
        <taxon>Brachycera</taxon>
        <taxon>Muscomorpha</taxon>
        <taxon>Ephydroidea</taxon>
        <taxon>Drosophilidae</taxon>
        <taxon>Drosophila</taxon>
        <taxon>Sophophora</taxon>
    </lineage>
</organism>
<evidence type="ECO:0000313" key="3">
    <source>
        <dbReference type="Proteomes" id="UP000268350"/>
    </source>
</evidence>
<dbReference type="Proteomes" id="UP000268350">
    <property type="component" value="Unassembled WGS sequence"/>
</dbReference>
<evidence type="ECO:0000259" key="1">
    <source>
        <dbReference type="Pfam" id="PF16013"/>
    </source>
</evidence>
<feature type="domain" description="DUF4781" evidence="1">
    <location>
        <begin position="112"/>
        <end position="408"/>
    </location>
</feature>
<reference evidence="3" key="1">
    <citation type="submission" date="2018-01" db="EMBL/GenBank/DDBJ databases">
        <authorList>
            <person name="Alioto T."/>
            <person name="Alioto T."/>
        </authorList>
    </citation>
    <scope>NUCLEOTIDE SEQUENCE [LARGE SCALE GENOMIC DNA]</scope>
</reference>
<sequence length="588" mass="64536">MSTQSEEKQMTRSAYDVQRDFGLSSGLRSEIIWDSLAPDQAEVLKQKIENLILENEARNGRTVAKQREQLFRNVWLQRKYTNRTLLSAIIYVLVTPEMDAELAVQSTSFSCHPVFRTRKCMKGENSEDCCMIFIDEHGRVYANWEKYVFGNTLPKGMMIAPSRGIYTFTNDEDAGVQLMVHPTPATGVRQRVLNVGDKLATVGSLVASVPVAAALAVPVGGPIIVAATAVGIATAAYSTLRSANRLYDRVCHGQSTSIKDSEARGQWLGVAGGVVGLGATGATRLLSRVTAAGIEVNCAAQFAVKGINVSSVVISGTGVANGVYDLYLKVGDDQALSKLDILQIASSLVIFTHSLNNLRIASKVSNRSTLMRALRNQTRRVVRQISQESIKLHSGSSAGKFDIVRTFNDIPFREALLSLHKINSHLAQGASMVGALGATVLPNIVSLGSGGQLRLNVEMLATQFGSKFVEHICSLGNFTDVLDALARYFSDKAVQLFIDMTRTFVEQNIDSIDRNLHTFVSTETVLYRILMHCVHTYDDFAVEFLERQRKDIMEVVSKYFKSLQPLDVGNCSKYMCAVCKGTYYISPL</sequence>
<dbReference type="STRING" id="7266.A0A3B0JSX3"/>
<proteinExistence type="predicted"/>
<name>A0A3B0JSX3_DROGU</name>
<gene>
    <name evidence="2" type="ORF">DGUA_6G015114</name>
</gene>
<dbReference type="InterPro" id="IPR031962">
    <property type="entry name" value="DUF4781"/>
</dbReference>
<accession>A0A3B0JSX3</accession>
<keyword evidence="3" id="KW-1185">Reference proteome</keyword>
<dbReference type="PANTHER" id="PTHR21115:SF0">
    <property type="entry name" value="GH06117P-RELATED"/>
    <property type="match status" value="1"/>
</dbReference>
<dbReference type="OrthoDB" id="6512497at2759"/>